<accession>A0A7S2W855</accession>
<organism evidence="2">
    <name type="scientific">Mucochytrium quahogii</name>
    <dbReference type="NCBI Taxonomy" id="96639"/>
    <lineage>
        <taxon>Eukaryota</taxon>
        <taxon>Sar</taxon>
        <taxon>Stramenopiles</taxon>
        <taxon>Bigyra</taxon>
        <taxon>Labyrinthulomycetes</taxon>
        <taxon>Thraustochytrida</taxon>
        <taxon>Thraustochytriidae</taxon>
        <taxon>Mucochytrium</taxon>
    </lineage>
</organism>
<evidence type="ECO:0000256" key="1">
    <source>
        <dbReference type="SAM" id="Phobius"/>
    </source>
</evidence>
<feature type="transmembrane region" description="Helical" evidence="1">
    <location>
        <begin position="78"/>
        <end position="97"/>
    </location>
</feature>
<keyword evidence="1" id="KW-1133">Transmembrane helix</keyword>
<feature type="transmembrane region" description="Helical" evidence="1">
    <location>
        <begin position="163"/>
        <end position="180"/>
    </location>
</feature>
<dbReference type="EMBL" id="HBHK01006416">
    <property type="protein sequence ID" value="CAD9672281.1"/>
    <property type="molecule type" value="Transcribed_RNA"/>
</dbReference>
<sequence length="188" mass="21391">MFWAVFKKCSESSEAFIYLVVFEACCALTMGAMMLMQPKLVNSPDVHLGYTPERLHEIFRDFGQDGRRAYIYLELFDFFPYMFGYTFLLGTILYKLIPNIAGNGKGKSISQWTPCLAILVWISDVVENCCQLYLVWKWTGEDCCSRQFSDLARMGSSANTAKWAVFAICFVIIAIGYVSPSPQKVKTK</sequence>
<keyword evidence="1" id="KW-0812">Transmembrane</keyword>
<name>A0A7S2W855_9STRA</name>
<reference evidence="2" key="1">
    <citation type="submission" date="2021-01" db="EMBL/GenBank/DDBJ databases">
        <authorList>
            <person name="Corre E."/>
            <person name="Pelletier E."/>
            <person name="Niang G."/>
            <person name="Scheremetjew M."/>
            <person name="Finn R."/>
            <person name="Kale V."/>
            <person name="Holt S."/>
            <person name="Cochrane G."/>
            <person name="Meng A."/>
            <person name="Brown T."/>
            <person name="Cohen L."/>
        </authorList>
    </citation>
    <scope>NUCLEOTIDE SEQUENCE</scope>
    <source>
        <strain evidence="2">NY070348D</strain>
    </source>
</reference>
<gene>
    <name evidence="2" type="ORF">QSP1433_LOCUS3881</name>
</gene>
<protein>
    <submittedName>
        <fullName evidence="2">Uncharacterized protein</fullName>
    </submittedName>
</protein>
<feature type="transmembrane region" description="Helical" evidence="1">
    <location>
        <begin position="16"/>
        <end position="36"/>
    </location>
</feature>
<proteinExistence type="predicted"/>
<keyword evidence="1" id="KW-0472">Membrane</keyword>
<evidence type="ECO:0000313" key="2">
    <source>
        <dbReference type="EMBL" id="CAD9672281.1"/>
    </source>
</evidence>
<dbReference type="AlphaFoldDB" id="A0A7S2W855"/>